<dbReference type="AlphaFoldDB" id="A0A4Z0HYM5"/>
<evidence type="ECO:0000313" key="2">
    <source>
        <dbReference type="EMBL" id="TGB47466.1"/>
    </source>
</evidence>
<evidence type="ECO:0000313" key="3">
    <source>
        <dbReference type="Proteomes" id="UP000297792"/>
    </source>
</evidence>
<dbReference type="InterPro" id="IPR022536">
    <property type="entry name" value="EspC"/>
</dbReference>
<name>A0A4Z0HYM5_MYCPR</name>
<dbReference type="SUPFAM" id="SSF140453">
    <property type="entry name" value="EsxAB dimer-like"/>
    <property type="match status" value="1"/>
</dbReference>
<reference evidence="2 3" key="1">
    <citation type="submission" date="2018-12" db="EMBL/GenBank/DDBJ databases">
        <title>Draft genome sequences of Mycolicibacterium peregrinum isolated from a pig with lymphadenitis and from soil on the same Japanese pig farm.</title>
        <authorList>
            <person name="Komatsu T."/>
            <person name="Ohya K."/>
            <person name="Sawai K."/>
            <person name="Odoi J.O."/>
            <person name="Otsu K."/>
            <person name="Ota A."/>
            <person name="Ito T."/>
            <person name="Kawai M."/>
            <person name="Maruyama F."/>
        </authorList>
    </citation>
    <scope>NUCLEOTIDE SEQUENCE [LARGE SCALE GENOMIC DNA]</scope>
    <source>
        <strain evidence="2 3">138</strain>
    </source>
</reference>
<proteinExistence type="predicted"/>
<dbReference type="GO" id="GO:0009306">
    <property type="term" value="P:protein secretion"/>
    <property type="evidence" value="ECO:0007669"/>
    <property type="project" value="InterPro"/>
</dbReference>
<protein>
    <submittedName>
        <fullName evidence="2">PE domain-containing protein</fullName>
    </submittedName>
</protein>
<dbReference type="EMBL" id="RWKA01000001">
    <property type="protein sequence ID" value="TGB47466.1"/>
    <property type="molecule type" value="Genomic_DNA"/>
</dbReference>
<dbReference type="RefSeq" id="WP_135358643.1">
    <property type="nucleotide sequence ID" value="NZ_RWJZ01000001.1"/>
</dbReference>
<dbReference type="Pfam" id="PF10824">
    <property type="entry name" value="T7SS_ESX_EspC"/>
    <property type="match status" value="1"/>
</dbReference>
<sequence>MALSVDTNSLTKCATEYDRVAAEVKTACTADPSLTRAIEASHGPAGAALTAAFDHFQTELQRTGTQVAQLHSDHADRLRMAADQYSSADQDGADRISAATQAPESGQNSEVQMISAETSQSGAGSSGTGPRVPPSIVGTPRPVWPNGVPKV</sequence>
<organism evidence="2 3">
    <name type="scientific">Mycolicibacterium peregrinum</name>
    <name type="common">Mycobacterium peregrinum</name>
    <dbReference type="NCBI Taxonomy" id="43304"/>
    <lineage>
        <taxon>Bacteria</taxon>
        <taxon>Bacillati</taxon>
        <taxon>Actinomycetota</taxon>
        <taxon>Actinomycetes</taxon>
        <taxon>Mycobacteriales</taxon>
        <taxon>Mycobacteriaceae</taxon>
        <taxon>Mycolicibacterium</taxon>
    </lineage>
</organism>
<dbReference type="Proteomes" id="UP000297792">
    <property type="component" value="Unassembled WGS sequence"/>
</dbReference>
<dbReference type="Gene3D" id="1.10.287.1060">
    <property type="entry name" value="ESAT-6-like"/>
    <property type="match status" value="1"/>
</dbReference>
<accession>A0A4Z0HYM5</accession>
<feature type="region of interest" description="Disordered" evidence="1">
    <location>
        <begin position="81"/>
        <end position="151"/>
    </location>
</feature>
<keyword evidence="3" id="KW-1185">Reference proteome</keyword>
<evidence type="ECO:0000256" key="1">
    <source>
        <dbReference type="SAM" id="MobiDB-lite"/>
    </source>
</evidence>
<feature type="compositionally biased region" description="Polar residues" evidence="1">
    <location>
        <begin position="98"/>
        <end position="112"/>
    </location>
</feature>
<gene>
    <name evidence="2" type="ORF">EJD98_00615</name>
</gene>
<dbReference type="InterPro" id="IPR036689">
    <property type="entry name" value="ESAT-6-like_sf"/>
</dbReference>
<comment type="caution">
    <text evidence="2">The sequence shown here is derived from an EMBL/GenBank/DDBJ whole genome shotgun (WGS) entry which is preliminary data.</text>
</comment>